<protein>
    <submittedName>
        <fullName evidence="2">NAD(P)H-dependent oxidoreductase</fullName>
    </submittedName>
</protein>
<dbReference type="InterPro" id="IPR050712">
    <property type="entry name" value="NAD(P)H-dep_reductase"/>
</dbReference>
<dbReference type="Proteomes" id="UP000735205">
    <property type="component" value="Unassembled WGS sequence"/>
</dbReference>
<dbReference type="InterPro" id="IPR005025">
    <property type="entry name" value="FMN_Rdtase-like_dom"/>
</dbReference>
<dbReference type="RefSeq" id="WP_213793117.1">
    <property type="nucleotide sequence ID" value="NZ_JAAMFJ010000002.1"/>
</dbReference>
<name>A0ABS5QTM9_9LACO</name>
<feature type="domain" description="NADPH-dependent FMN reductase-like" evidence="1">
    <location>
        <begin position="1"/>
        <end position="134"/>
    </location>
</feature>
<gene>
    <name evidence="2" type="ORF">G6R28_04885</name>
</gene>
<sequence>MKVAILVGSNRQVSLSRKVARWLRPLLEKKGLDAEVLDLAEINLPWLDEPELPAAGLYQLEATKTWSTMVQEFDAMVIVFPQYNWGYPAVLKNALDTLYSEWQGMPVATVAIGSHGGFQGELALSLVLQGLKMKRLAVNPRLSIKPDELARDADEAESAAFLAPYLDDVDLLAKALQEEGRK</sequence>
<keyword evidence="3" id="KW-1185">Reference proteome</keyword>
<dbReference type="SUPFAM" id="SSF52218">
    <property type="entry name" value="Flavoproteins"/>
    <property type="match status" value="1"/>
</dbReference>
<reference evidence="2 3" key="1">
    <citation type="submission" date="2020-02" db="EMBL/GenBank/DDBJ databases">
        <title>Fructobacillus sp. isolated from paper mulberry of Taiwan.</title>
        <authorList>
            <person name="Lin S.-T."/>
        </authorList>
    </citation>
    <scope>NUCLEOTIDE SEQUENCE [LARGE SCALE GENOMIC DNA]</scope>
    <source>
        <strain evidence="2 3">M1-21</strain>
    </source>
</reference>
<dbReference type="PANTHER" id="PTHR30543:SF21">
    <property type="entry name" value="NAD(P)H-DEPENDENT FMN REDUCTASE LOT6"/>
    <property type="match status" value="1"/>
</dbReference>
<comment type="caution">
    <text evidence="2">The sequence shown here is derived from an EMBL/GenBank/DDBJ whole genome shotgun (WGS) entry which is preliminary data.</text>
</comment>
<dbReference type="EMBL" id="JAAMFJ010000002">
    <property type="protein sequence ID" value="MBS9336565.1"/>
    <property type="molecule type" value="Genomic_DNA"/>
</dbReference>
<dbReference type="Gene3D" id="3.40.50.360">
    <property type="match status" value="1"/>
</dbReference>
<evidence type="ECO:0000313" key="2">
    <source>
        <dbReference type="EMBL" id="MBS9336565.1"/>
    </source>
</evidence>
<accession>A0ABS5QTM9</accession>
<dbReference type="Pfam" id="PF03358">
    <property type="entry name" value="FMN_red"/>
    <property type="match status" value="1"/>
</dbReference>
<proteinExistence type="predicted"/>
<organism evidence="2 3">
    <name type="scientific">Fructobacillus papyrifericola</name>
    <dbReference type="NCBI Taxonomy" id="2713172"/>
    <lineage>
        <taxon>Bacteria</taxon>
        <taxon>Bacillati</taxon>
        <taxon>Bacillota</taxon>
        <taxon>Bacilli</taxon>
        <taxon>Lactobacillales</taxon>
        <taxon>Lactobacillaceae</taxon>
        <taxon>Fructobacillus</taxon>
    </lineage>
</organism>
<dbReference type="PANTHER" id="PTHR30543">
    <property type="entry name" value="CHROMATE REDUCTASE"/>
    <property type="match status" value="1"/>
</dbReference>
<dbReference type="InterPro" id="IPR029039">
    <property type="entry name" value="Flavoprotein-like_sf"/>
</dbReference>
<evidence type="ECO:0000259" key="1">
    <source>
        <dbReference type="Pfam" id="PF03358"/>
    </source>
</evidence>
<evidence type="ECO:0000313" key="3">
    <source>
        <dbReference type="Proteomes" id="UP000735205"/>
    </source>
</evidence>